<evidence type="ECO:0000313" key="2">
    <source>
        <dbReference type="EMBL" id="MCT2558147.1"/>
    </source>
</evidence>
<feature type="compositionally biased region" description="Low complexity" evidence="1">
    <location>
        <begin position="344"/>
        <end position="353"/>
    </location>
</feature>
<dbReference type="RefSeq" id="WP_259960947.1">
    <property type="nucleotide sequence ID" value="NZ_JAOAMV010000002.1"/>
</dbReference>
<organism evidence="2 3">
    <name type="scientific">Tsuneonella litorea</name>
    <dbReference type="NCBI Taxonomy" id="2976475"/>
    <lineage>
        <taxon>Bacteria</taxon>
        <taxon>Pseudomonadati</taxon>
        <taxon>Pseudomonadota</taxon>
        <taxon>Alphaproteobacteria</taxon>
        <taxon>Sphingomonadales</taxon>
        <taxon>Erythrobacteraceae</taxon>
        <taxon>Tsuneonella</taxon>
    </lineage>
</organism>
<name>A0A9X2VZC2_9SPHN</name>
<dbReference type="EMBL" id="JAOAMV010000002">
    <property type="protein sequence ID" value="MCT2558147.1"/>
    <property type="molecule type" value="Genomic_DNA"/>
</dbReference>
<proteinExistence type="predicted"/>
<protein>
    <submittedName>
        <fullName evidence="2">Uncharacterized protein</fullName>
    </submittedName>
</protein>
<reference evidence="2" key="1">
    <citation type="submission" date="2022-09" db="EMBL/GenBank/DDBJ databases">
        <title>The genome sequence of Tsuneonella sp. YG55.</title>
        <authorList>
            <person name="Liu Y."/>
        </authorList>
    </citation>
    <scope>NUCLEOTIDE SEQUENCE</scope>
    <source>
        <strain evidence="2">YG55</strain>
    </source>
</reference>
<evidence type="ECO:0000256" key="1">
    <source>
        <dbReference type="SAM" id="MobiDB-lite"/>
    </source>
</evidence>
<accession>A0A9X2VZC2</accession>
<feature type="compositionally biased region" description="Polar residues" evidence="1">
    <location>
        <begin position="357"/>
        <end position="382"/>
    </location>
</feature>
<dbReference type="AlphaFoldDB" id="A0A9X2VZC2"/>
<gene>
    <name evidence="2" type="ORF">N0B51_04065</name>
</gene>
<sequence length="691" mass="74730">MDRGIRALEGAAARPVHSSRAKIRDANGARFRRLRSPLRNGGARLGKTDYQRRTRRGSCRCPMGTRGQTACVRRGGHQGAGRRMTGPAYRPLNSVSLLAMDAGLGSKPAGGTIAPCPDKSGSAASSGGAGGNKAKPLEYCDIKMLRLALTAQDKTATITIDRNRRVEGVAPNVASAYRGLLSSYDLVIEALSDVRDETEQAGRSFVSSDCRPLEVTATAQNSVSHTSFAPAHPHVELQTSNYMLVQSDGGAPVKATYFAPRESMIGGSAFGWLCPHSRERIREYPVWARSCGNLPIPQKPITSLSARLVVLPYEENTIEIGAPAKVEYSKESTGMTGEKDGDSSRSVTRTTTVMKRTGNSASTTKTEAMETPSGSQRTRVTQTNTTLEPHLLLTDSKSVSTIKQSWNGKKTGKKSSKDWDARKVTVKRKIGGIESTFNAGSTIKKIDDTIEAILAVKDVADKVQAVFKSVKIGWSFSVGYELLVGKLALSWGNRWPSAWAEDNRIYYVERYCRVTGTVEPINGNVTGFFGFAVDPWYAPVSIEIGAYLELKFESKISGNNTLAWTNPNGSVALKPYKFDASGKLSAEAGAKANGRAFGYSVTSRFAVEGEANLTFDGAVGGGEAFYLRSSLVIGKESDTQGGKRLDAIRLVGEVICTGRTIRRHQIEPIGLVKGGKVWEDYYHWGEKPREG</sequence>
<feature type="region of interest" description="Disordered" evidence="1">
    <location>
        <begin position="329"/>
        <end position="382"/>
    </location>
</feature>
<keyword evidence="3" id="KW-1185">Reference proteome</keyword>
<comment type="caution">
    <text evidence="2">The sequence shown here is derived from an EMBL/GenBank/DDBJ whole genome shotgun (WGS) entry which is preliminary data.</text>
</comment>
<dbReference type="Proteomes" id="UP001142648">
    <property type="component" value="Unassembled WGS sequence"/>
</dbReference>
<evidence type="ECO:0000313" key="3">
    <source>
        <dbReference type="Proteomes" id="UP001142648"/>
    </source>
</evidence>